<protein>
    <submittedName>
        <fullName evidence="2">Uncharacterized protein</fullName>
    </submittedName>
</protein>
<gene>
    <name evidence="2" type="ORF">ZT1E4_G2332</name>
</gene>
<organism evidence="2 3">
    <name type="scientific">Zymoseptoria tritici ST99CH_1E4</name>
    <dbReference type="NCBI Taxonomy" id="1276532"/>
    <lineage>
        <taxon>Eukaryota</taxon>
        <taxon>Fungi</taxon>
        <taxon>Dikarya</taxon>
        <taxon>Ascomycota</taxon>
        <taxon>Pezizomycotina</taxon>
        <taxon>Dothideomycetes</taxon>
        <taxon>Dothideomycetidae</taxon>
        <taxon>Mycosphaerellales</taxon>
        <taxon>Mycosphaerellaceae</taxon>
        <taxon>Zymoseptoria</taxon>
    </lineage>
</organism>
<dbReference type="InterPro" id="IPR004165">
    <property type="entry name" value="CoA_trans_fam_I"/>
</dbReference>
<dbReference type="SUPFAM" id="SSF100950">
    <property type="entry name" value="NagB/RpiA/CoA transferase-like"/>
    <property type="match status" value="2"/>
</dbReference>
<evidence type="ECO:0000256" key="1">
    <source>
        <dbReference type="ARBA" id="ARBA00022679"/>
    </source>
</evidence>
<dbReference type="Gene3D" id="3.40.1080.10">
    <property type="entry name" value="Glutaconate Coenzyme A-transferase"/>
    <property type="match status" value="2"/>
</dbReference>
<dbReference type="AlphaFoldDB" id="A0A2H1FWM2"/>
<dbReference type="Proteomes" id="UP000245764">
    <property type="component" value="Chromosome 2"/>
</dbReference>
<dbReference type="SMART" id="SM00882">
    <property type="entry name" value="CoA_trans"/>
    <property type="match status" value="1"/>
</dbReference>
<accession>A0A2H1FWM2</accession>
<dbReference type="Pfam" id="PF01144">
    <property type="entry name" value="CoA_trans"/>
    <property type="match status" value="1"/>
</dbReference>
<evidence type="ECO:0000313" key="2">
    <source>
        <dbReference type="EMBL" id="SMR45714.1"/>
    </source>
</evidence>
<proteinExistence type="predicted"/>
<reference evidence="3" key="1">
    <citation type="submission" date="2017-05" db="EMBL/GenBank/DDBJ databases">
        <authorList>
            <person name="Song R."/>
            <person name="Chenine A.L."/>
            <person name="Ruprecht R.M."/>
        </authorList>
    </citation>
    <scope>NUCLEOTIDE SEQUENCE [LARGE SCALE GENOMIC DNA]</scope>
</reference>
<keyword evidence="1" id="KW-0808">Transferase</keyword>
<dbReference type="GO" id="GO:0008410">
    <property type="term" value="F:CoA-transferase activity"/>
    <property type="evidence" value="ECO:0007669"/>
    <property type="project" value="InterPro"/>
</dbReference>
<evidence type="ECO:0000313" key="3">
    <source>
        <dbReference type="Proteomes" id="UP000245764"/>
    </source>
</evidence>
<dbReference type="PANTHER" id="PTHR13707:SF60">
    <property type="entry name" value="ACETATE COA-TRANSFERASE SUBUNIT ALPHA"/>
    <property type="match status" value="1"/>
</dbReference>
<name>A0A2H1FWM2_ZYMTR</name>
<dbReference type="InterPro" id="IPR037171">
    <property type="entry name" value="NagB/RpiA_transferase-like"/>
</dbReference>
<sequence length="195" mass="21178">MADAAEITIVEAGEIVETGERSPESMHLPGLNVNRLFKGEEWGKIEVLKLDEGDDNKKEMTTRDVIAQRAAKEFVPGSSCNTGWACRTLASDYAAKDGRHVFVQSENGVIDVGGYPKKGEESSDCINAGKETILPIPGASTFGSDVSFGQIRGGHLDMTVLGALECSQYGDIANYMIPGKMVTRHGWRHGSRRKF</sequence>
<dbReference type="PANTHER" id="PTHR13707">
    <property type="entry name" value="KETOACID-COENZYME A TRANSFERASE"/>
    <property type="match status" value="1"/>
</dbReference>
<dbReference type="EMBL" id="LT854254">
    <property type="protein sequence ID" value="SMR45714.1"/>
    <property type="molecule type" value="Genomic_DNA"/>
</dbReference>